<organism evidence="4 5">
    <name type="scientific">Trichoderma ghanense</name>
    <dbReference type="NCBI Taxonomy" id="65468"/>
    <lineage>
        <taxon>Eukaryota</taxon>
        <taxon>Fungi</taxon>
        <taxon>Dikarya</taxon>
        <taxon>Ascomycota</taxon>
        <taxon>Pezizomycotina</taxon>
        <taxon>Sordariomycetes</taxon>
        <taxon>Hypocreomycetidae</taxon>
        <taxon>Hypocreales</taxon>
        <taxon>Hypocreaceae</taxon>
        <taxon>Trichoderma</taxon>
    </lineage>
</organism>
<reference evidence="4 5" key="1">
    <citation type="submission" date="2018-01" db="EMBL/GenBank/DDBJ databases">
        <title>Genome characterization of the sugarcane-associated fungus Trichoderma ghanense CCMA-1212 and their application in lignocelulose bioconversion.</title>
        <authorList>
            <person name="Steindorff A.S."/>
            <person name="Mendes T.D."/>
            <person name="Vilela E.S.D."/>
            <person name="Rodrigues D.S."/>
            <person name="Formighieri E.F."/>
            <person name="Melo I.S."/>
            <person name="Favaro L.C.L."/>
        </authorList>
    </citation>
    <scope>NUCLEOTIDE SEQUENCE [LARGE SCALE GENOMIC DNA]</scope>
    <source>
        <strain evidence="4 5">CCMA-1212</strain>
    </source>
</reference>
<dbReference type="EMBL" id="PPTA01000011">
    <property type="protein sequence ID" value="TFB00472.1"/>
    <property type="molecule type" value="Genomic_DNA"/>
</dbReference>
<protein>
    <submittedName>
        <fullName evidence="4">Versicolorin reductase</fullName>
    </submittedName>
</protein>
<comment type="caution">
    <text evidence="4">The sequence shown here is derived from an EMBL/GenBank/DDBJ whole genome shotgun (WGS) entry which is preliminary data.</text>
</comment>
<evidence type="ECO:0000256" key="1">
    <source>
        <dbReference type="ARBA" id="ARBA00006484"/>
    </source>
</evidence>
<dbReference type="Gene3D" id="3.40.50.720">
    <property type="entry name" value="NAD(P)-binding Rossmann-like Domain"/>
    <property type="match status" value="1"/>
</dbReference>
<dbReference type="GeneID" id="300579326"/>
<feature type="compositionally biased region" description="Polar residues" evidence="3">
    <location>
        <begin position="261"/>
        <end position="272"/>
    </location>
</feature>
<feature type="region of interest" description="Disordered" evidence="3">
    <location>
        <begin position="334"/>
        <end position="378"/>
    </location>
</feature>
<dbReference type="RefSeq" id="XP_073556673.1">
    <property type="nucleotide sequence ID" value="XM_073704876.1"/>
</dbReference>
<accession>A0ABY2GX06</accession>
<dbReference type="Pfam" id="PF13561">
    <property type="entry name" value="adh_short_C2"/>
    <property type="match status" value="1"/>
</dbReference>
<dbReference type="Proteomes" id="UP001642720">
    <property type="component" value="Unassembled WGS sequence"/>
</dbReference>
<dbReference type="SUPFAM" id="SSF51735">
    <property type="entry name" value="NAD(P)-binding Rossmann-fold domains"/>
    <property type="match status" value="1"/>
</dbReference>
<sequence>MSLQDKVVLITGASSGIGKATAQRLYKEGARIVVNYHSDASAADALVSSFGPDRAIAVRADAANINDIERLVNTAVEKYGRIDVVVANAGLMLMRDVEDTTEDDFTKMFDLNVKGPYFLAQKAVPHMPPGSRIIFISSGVCHHSSVSPKYLLYAATKGAIEQMTRVMTKGLAAKGIVVNAVAPGPTATDLFFKGKPESVVDSIKAWSPFNRLGQPEEVANTIKFLASDESSWVAGQTVLVNGGIMPTNKQTNKQHRRNKPYHSNNPENTAMPSQRPFFLSSFFNSFRQQAPSLTQQASKHSSQAASASAAASTTAAAASASSSGASTARAISTSAATTTTSSSSSTNVAIHTPRGSPGGGIPIPHGSRRRGSDSSSEGFRDALGADKWYIGGRTAAGEEKFFKLGVIRRVRSNDGLSLDRLSL</sequence>
<dbReference type="PANTHER" id="PTHR48107:SF7">
    <property type="entry name" value="RE15974P"/>
    <property type="match status" value="1"/>
</dbReference>
<dbReference type="InterPro" id="IPR002347">
    <property type="entry name" value="SDR_fam"/>
</dbReference>
<dbReference type="PRINTS" id="PR00081">
    <property type="entry name" value="GDHRDH"/>
</dbReference>
<feature type="compositionally biased region" description="Low complexity" evidence="3">
    <location>
        <begin position="334"/>
        <end position="355"/>
    </location>
</feature>
<name>A0ABY2GX06_9HYPO</name>
<evidence type="ECO:0000313" key="5">
    <source>
        <dbReference type="Proteomes" id="UP001642720"/>
    </source>
</evidence>
<keyword evidence="5" id="KW-1185">Reference proteome</keyword>
<evidence type="ECO:0000256" key="2">
    <source>
        <dbReference type="ARBA" id="ARBA00023002"/>
    </source>
</evidence>
<evidence type="ECO:0000256" key="3">
    <source>
        <dbReference type="SAM" id="MobiDB-lite"/>
    </source>
</evidence>
<keyword evidence="2" id="KW-0560">Oxidoreductase</keyword>
<gene>
    <name evidence="4" type="ORF">CCMA1212_007713</name>
</gene>
<proteinExistence type="inferred from homology"/>
<dbReference type="PANTHER" id="PTHR48107">
    <property type="entry name" value="NADPH-DEPENDENT ALDEHYDE REDUCTASE-LIKE PROTEIN, CHLOROPLASTIC-RELATED"/>
    <property type="match status" value="1"/>
</dbReference>
<feature type="region of interest" description="Disordered" evidence="3">
    <location>
        <begin position="243"/>
        <end position="274"/>
    </location>
</feature>
<evidence type="ECO:0000313" key="4">
    <source>
        <dbReference type="EMBL" id="TFB00472.1"/>
    </source>
</evidence>
<dbReference type="InterPro" id="IPR036291">
    <property type="entry name" value="NAD(P)-bd_dom_sf"/>
</dbReference>
<comment type="similarity">
    <text evidence="1">Belongs to the short-chain dehydrogenases/reductases (SDR) family.</text>
</comment>